<keyword evidence="2" id="KW-0812">Transmembrane</keyword>
<keyword evidence="3" id="KW-0677">Repeat</keyword>
<evidence type="ECO:0000256" key="6">
    <source>
        <dbReference type="ARBA" id="ARBA00023136"/>
    </source>
</evidence>
<evidence type="ECO:0000256" key="7">
    <source>
        <dbReference type="PROSITE-ProRule" id="PRU00043"/>
    </source>
</evidence>
<comment type="subcellular location">
    <subcellularLocation>
        <location evidence="1">Membrane</location>
    </subcellularLocation>
</comment>
<name>A0A4W5QQT7_9TELE</name>
<dbReference type="PRINTS" id="PR00205">
    <property type="entry name" value="CADHERIN"/>
</dbReference>
<evidence type="ECO:0000313" key="10">
    <source>
        <dbReference type="Proteomes" id="UP000314982"/>
    </source>
</evidence>
<dbReference type="InterPro" id="IPR015919">
    <property type="entry name" value="Cadherin-like_sf"/>
</dbReference>
<dbReference type="PROSITE" id="PS00232">
    <property type="entry name" value="CADHERIN_1"/>
    <property type="match status" value="1"/>
</dbReference>
<evidence type="ECO:0000256" key="4">
    <source>
        <dbReference type="ARBA" id="ARBA00022837"/>
    </source>
</evidence>
<dbReference type="GO" id="GO:0009653">
    <property type="term" value="P:anatomical structure morphogenesis"/>
    <property type="evidence" value="ECO:0007669"/>
    <property type="project" value="UniProtKB-ARBA"/>
</dbReference>
<dbReference type="PROSITE" id="PS50268">
    <property type="entry name" value="CADHERIN_2"/>
    <property type="match status" value="2"/>
</dbReference>
<accession>A0A4W5QQT7</accession>
<dbReference type="GO" id="GO:0005886">
    <property type="term" value="C:plasma membrane"/>
    <property type="evidence" value="ECO:0007669"/>
    <property type="project" value="UniProtKB-SubCell"/>
</dbReference>
<dbReference type="FunFam" id="2.60.40.60:FF:000041">
    <property type="entry name" value="FAT atypical cadherin 1"/>
    <property type="match status" value="1"/>
</dbReference>
<dbReference type="AlphaFoldDB" id="A0A4W5QQT7"/>
<evidence type="ECO:0000259" key="8">
    <source>
        <dbReference type="PROSITE" id="PS50268"/>
    </source>
</evidence>
<dbReference type="GeneTree" id="ENSGT00940000154981"/>
<dbReference type="PANTHER" id="PTHR24026:SF126">
    <property type="entry name" value="PROTOCADHERIN FAT 4"/>
    <property type="match status" value="1"/>
</dbReference>
<evidence type="ECO:0000256" key="1">
    <source>
        <dbReference type="ARBA" id="ARBA00004370"/>
    </source>
</evidence>
<dbReference type="InterPro" id="IPR002126">
    <property type="entry name" value="Cadherin-like_dom"/>
</dbReference>
<evidence type="ECO:0000256" key="2">
    <source>
        <dbReference type="ARBA" id="ARBA00022692"/>
    </source>
</evidence>
<evidence type="ECO:0000256" key="5">
    <source>
        <dbReference type="ARBA" id="ARBA00022989"/>
    </source>
</evidence>
<keyword evidence="10" id="KW-1185">Reference proteome</keyword>
<reference evidence="9" key="3">
    <citation type="submission" date="2025-09" db="UniProtKB">
        <authorList>
            <consortium name="Ensembl"/>
        </authorList>
    </citation>
    <scope>IDENTIFICATION</scope>
</reference>
<evidence type="ECO:0000256" key="3">
    <source>
        <dbReference type="ARBA" id="ARBA00022737"/>
    </source>
</evidence>
<keyword evidence="4 7" id="KW-0106">Calcium</keyword>
<dbReference type="PANTHER" id="PTHR24026">
    <property type="entry name" value="FAT ATYPICAL CADHERIN-RELATED"/>
    <property type="match status" value="1"/>
</dbReference>
<feature type="domain" description="Cadherin" evidence="8">
    <location>
        <begin position="1"/>
        <end position="30"/>
    </location>
</feature>
<protein>
    <recommendedName>
        <fullName evidence="8">Cadherin domain-containing protein</fullName>
    </recommendedName>
</protein>
<dbReference type="STRING" id="62062.ENSHHUP00000080081"/>
<dbReference type="Pfam" id="PF00028">
    <property type="entry name" value="Cadherin"/>
    <property type="match status" value="1"/>
</dbReference>
<keyword evidence="6" id="KW-0472">Membrane</keyword>
<sequence>MTVEVTDGTNSAATQVHITVLDNNDNAPVFSQPTYDITISEDTPPETEVVQVLASDRDEHHRLTYSLHSAIDPSSLRLFRIDPSTGTVYTTERLDHEARAQHILTVMVRE</sequence>
<dbReference type="CDD" id="cd11304">
    <property type="entry name" value="Cadherin_repeat"/>
    <property type="match status" value="1"/>
</dbReference>
<organism evidence="9 10">
    <name type="scientific">Hucho hucho</name>
    <name type="common">huchen</name>
    <dbReference type="NCBI Taxonomy" id="62062"/>
    <lineage>
        <taxon>Eukaryota</taxon>
        <taxon>Metazoa</taxon>
        <taxon>Chordata</taxon>
        <taxon>Craniata</taxon>
        <taxon>Vertebrata</taxon>
        <taxon>Euteleostomi</taxon>
        <taxon>Actinopterygii</taxon>
        <taxon>Neopterygii</taxon>
        <taxon>Teleostei</taxon>
        <taxon>Protacanthopterygii</taxon>
        <taxon>Salmoniformes</taxon>
        <taxon>Salmonidae</taxon>
        <taxon>Salmoninae</taxon>
        <taxon>Hucho</taxon>
    </lineage>
</organism>
<keyword evidence="5" id="KW-1133">Transmembrane helix</keyword>
<reference evidence="10" key="1">
    <citation type="submission" date="2018-06" db="EMBL/GenBank/DDBJ databases">
        <title>Genome assembly of Danube salmon.</title>
        <authorList>
            <person name="Macqueen D.J."/>
            <person name="Gundappa M.K."/>
        </authorList>
    </citation>
    <scope>NUCLEOTIDE SEQUENCE [LARGE SCALE GENOMIC DNA]</scope>
</reference>
<dbReference type="GO" id="GO:0005509">
    <property type="term" value="F:calcium ion binding"/>
    <property type="evidence" value="ECO:0007669"/>
    <property type="project" value="UniProtKB-UniRule"/>
</dbReference>
<evidence type="ECO:0000313" key="9">
    <source>
        <dbReference type="Ensembl" id="ENSHHUP00000080081.1"/>
    </source>
</evidence>
<dbReference type="SUPFAM" id="SSF49313">
    <property type="entry name" value="Cadherin-like"/>
    <property type="match status" value="1"/>
</dbReference>
<proteinExistence type="predicted"/>
<dbReference type="InterPro" id="IPR020894">
    <property type="entry name" value="Cadherin_CS"/>
</dbReference>
<reference evidence="9" key="2">
    <citation type="submission" date="2025-08" db="UniProtKB">
        <authorList>
            <consortium name="Ensembl"/>
        </authorList>
    </citation>
    <scope>IDENTIFICATION</scope>
</reference>
<dbReference type="Gene3D" id="2.60.40.60">
    <property type="entry name" value="Cadherins"/>
    <property type="match status" value="2"/>
</dbReference>
<dbReference type="Proteomes" id="UP000314982">
    <property type="component" value="Unassembled WGS sequence"/>
</dbReference>
<dbReference type="Ensembl" id="ENSHHUT00000082649.1">
    <property type="protein sequence ID" value="ENSHHUP00000080081.1"/>
    <property type="gene ID" value="ENSHHUG00000046651.1"/>
</dbReference>
<dbReference type="GO" id="GO:0007156">
    <property type="term" value="P:homophilic cell adhesion via plasma membrane adhesion molecules"/>
    <property type="evidence" value="ECO:0007669"/>
    <property type="project" value="InterPro"/>
</dbReference>
<feature type="domain" description="Cadherin" evidence="8">
    <location>
        <begin position="31"/>
        <end position="110"/>
    </location>
</feature>